<name>A0A345PBC6_9GAMM</name>
<protein>
    <submittedName>
        <fullName evidence="2">Uncharacterized protein</fullName>
    </submittedName>
</protein>
<evidence type="ECO:0000313" key="2">
    <source>
        <dbReference type="EMBL" id="AXI04585.1"/>
    </source>
</evidence>
<dbReference type="AlphaFoldDB" id="A0A345PBC6"/>
<accession>A0A345PBC6</accession>
<reference evidence="2 3" key="1">
    <citation type="submission" date="2018-07" db="EMBL/GenBank/DDBJ databases">
        <title>Genome sequencing of Moraxellaceae gen. HYN0046.</title>
        <authorList>
            <person name="Kim M."/>
            <person name="Yi H."/>
        </authorList>
    </citation>
    <scope>NUCLEOTIDE SEQUENCE [LARGE SCALE GENOMIC DNA]</scope>
    <source>
        <strain evidence="2 3">HYN0046</strain>
    </source>
</reference>
<gene>
    <name evidence="2" type="ORF">HYN46_06200</name>
</gene>
<proteinExistence type="predicted"/>
<feature type="region of interest" description="Disordered" evidence="1">
    <location>
        <begin position="123"/>
        <end position="163"/>
    </location>
</feature>
<keyword evidence="3" id="KW-1185">Reference proteome</keyword>
<dbReference type="KEGG" id="mbah:HYN46_06200"/>
<evidence type="ECO:0000313" key="3">
    <source>
        <dbReference type="Proteomes" id="UP000253940"/>
    </source>
</evidence>
<dbReference type="OrthoDB" id="8536851at2"/>
<evidence type="ECO:0000256" key="1">
    <source>
        <dbReference type="SAM" id="MobiDB-lite"/>
    </source>
</evidence>
<sequence>MTAGLLAAPILATAYVGVSVNVGQPGFYGQINLGDAPPPQLIYTQPMWVERRPVELEPIYLHVPYDHARRWRYYCGRYDACGRPVYFVRDNWYNTVYVPHYRERHYRDVGYRDDYRDYRHEERRGDWDRHGEGHGWEHDRGDHDRGEHGHGGHEGHEGHGHDH</sequence>
<dbReference type="Proteomes" id="UP000253940">
    <property type="component" value="Chromosome"/>
</dbReference>
<dbReference type="EMBL" id="CP031222">
    <property type="protein sequence ID" value="AXI04585.1"/>
    <property type="molecule type" value="Genomic_DNA"/>
</dbReference>
<organism evidence="2 3">
    <name type="scientific">Aquirhabdus parva</name>
    <dbReference type="NCBI Taxonomy" id="2283318"/>
    <lineage>
        <taxon>Bacteria</taxon>
        <taxon>Pseudomonadati</taxon>
        <taxon>Pseudomonadota</taxon>
        <taxon>Gammaproteobacteria</taxon>
        <taxon>Moraxellales</taxon>
        <taxon>Moraxellaceae</taxon>
        <taxon>Aquirhabdus</taxon>
    </lineage>
</organism>